<organism evidence="2 3">
    <name type="scientific">Methylobacterium nodulans (strain LMG 21967 / CNCM I-2342 / ORS 2060)</name>
    <dbReference type="NCBI Taxonomy" id="460265"/>
    <lineage>
        <taxon>Bacteria</taxon>
        <taxon>Pseudomonadati</taxon>
        <taxon>Pseudomonadota</taxon>
        <taxon>Alphaproteobacteria</taxon>
        <taxon>Hyphomicrobiales</taxon>
        <taxon>Methylobacteriaceae</taxon>
        <taxon>Methylobacterium</taxon>
    </lineage>
</organism>
<dbReference type="Proteomes" id="UP000008207">
    <property type="component" value="Plasmid pMNOD01"/>
</dbReference>
<proteinExistence type="predicted"/>
<accession>B8IWK1</accession>
<evidence type="ECO:0000313" key="2">
    <source>
        <dbReference type="EMBL" id="ACL62791.1"/>
    </source>
</evidence>
<protein>
    <submittedName>
        <fullName evidence="2">Uncharacterized protein</fullName>
    </submittedName>
</protein>
<dbReference type="AlphaFoldDB" id="B8IWK1"/>
<sequence length="199" mass="21742">MNVRVARGGNCRQRAVIDLQGCDLSIAPLRILGTPCAYLECRPDLPRRRSFARPLPGPGRHHCRRQRDFVADNPGFGALKTLPPEHWQKVVASLEARLRMKGIAPPPRSAGAAPPFAAIVKRYATAAGLDASSFGAHSLRAATSPRPRSVAPTWPASWTRAGTAIRGPWWATFGGLERSPPSWRPVRRKGAHEIKTLEP</sequence>
<reference evidence="3" key="1">
    <citation type="submission" date="2009-01" db="EMBL/GenBank/DDBJ databases">
        <title>Complete sequence of plasmid 1 of Methylobacterium nodulans ORS 2060.</title>
        <authorList>
            <consortium name="US DOE Joint Genome Institute"/>
            <person name="Lucas S."/>
            <person name="Copeland A."/>
            <person name="Lapidus A."/>
            <person name="Glavina del Rio T."/>
            <person name="Dalin E."/>
            <person name="Tice H."/>
            <person name="Bruce D."/>
            <person name="Goodwin L."/>
            <person name="Pitluck S."/>
            <person name="Sims D."/>
            <person name="Brettin T."/>
            <person name="Detter J.C."/>
            <person name="Han C."/>
            <person name="Larimer F."/>
            <person name="Land M."/>
            <person name="Hauser L."/>
            <person name="Kyrpides N."/>
            <person name="Ivanova N."/>
            <person name="Marx C.J."/>
            <person name="Richardson P."/>
        </authorList>
    </citation>
    <scope>NUCLEOTIDE SEQUENCE [LARGE SCALE GENOMIC DNA]</scope>
    <source>
        <strain evidence="3">LMG 21967 / CNCM I-2342 / ORS 2060</strain>
        <plasmid evidence="3">Plasmid pMNOD01</plasmid>
    </source>
</reference>
<keyword evidence="3" id="KW-1185">Reference proteome</keyword>
<evidence type="ECO:0000313" key="3">
    <source>
        <dbReference type="Proteomes" id="UP000008207"/>
    </source>
</evidence>
<geneLocation type="plasmid" evidence="2 3">
    <name>pMNOD01</name>
</geneLocation>
<gene>
    <name evidence="2" type="ordered locus">Mnod_8735</name>
</gene>
<dbReference type="HOGENOM" id="CLU_1370820_0_0_5"/>
<feature type="region of interest" description="Disordered" evidence="1">
    <location>
        <begin position="179"/>
        <end position="199"/>
    </location>
</feature>
<dbReference type="EMBL" id="CP001350">
    <property type="protein sequence ID" value="ACL62791.1"/>
    <property type="molecule type" value="Genomic_DNA"/>
</dbReference>
<name>B8IWK1_METNO</name>
<keyword evidence="2" id="KW-0614">Plasmid</keyword>
<dbReference type="KEGG" id="mno:Mnod_8735"/>
<evidence type="ECO:0000256" key="1">
    <source>
        <dbReference type="SAM" id="MobiDB-lite"/>
    </source>
</evidence>